<dbReference type="InterPro" id="IPR045475">
    <property type="entry name" value="iSTAND"/>
</dbReference>
<evidence type="ECO:0000256" key="1">
    <source>
        <dbReference type="SAM" id="MobiDB-lite"/>
    </source>
</evidence>
<comment type="caution">
    <text evidence="3">The sequence shown here is derived from an EMBL/GenBank/DDBJ whole genome shotgun (WGS) entry which is preliminary data.</text>
</comment>
<protein>
    <recommendedName>
        <fullName evidence="2">Inactive STAND domain-containing protein</fullName>
    </recommendedName>
</protein>
<proteinExistence type="predicted"/>
<accession>A0AAD8J266</accession>
<reference evidence="3" key="2">
    <citation type="submission" date="2023-05" db="EMBL/GenBank/DDBJ databases">
        <authorList>
            <person name="Schelkunov M.I."/>
        </authorList>
    </citation>
    <scope>NUCLEOTIDE SEQUENCE</scope>
    <source>
        <strain evidence="3">Hsosn_3</strain>
        <tissue evidence="3">Leaf</tissue>
    </source>
</reference>
<sequence>MSHVHNRGEKKRITLNYLKQPIADDGKLLSEFSNFLGITVRQFVSLTCSSWHQVPKKGLLLEYVKDKYIIPEDAVPWRLEKLEKLKNLEKTPVDGDVDADCEEELVKVYDTDVYIMTRKRKDGREYKLPQEVLKTIKDKIADIEKVLQNECAEATNKLVHGGKEHGPSYLIRRLIQKKEPKSKSKSSASPCTSSVPDQLVSDLTTKIRAQLQNEMDEKLEQKVREMMKMLADKNPDLKLNIEDSEKSVQVSDGDDSVTLSMTH</sequence>
<feature type="compositionally biased region" description="Basic and acidic residues" evidence="1">
    <location>
        <begin position="233"/>
        <end position="246"/>
    </location>
</feature>
<organism evidence="3 4">
    <name type="scientific">Heracleum sosnowskyi</name>
    <dbReference type="NCBI Taxonomy" id="360622"/>
    <lineage>
        <taxon>Eukaryota</taxon>
        <taxon>Viridiplantae</taxon>
        <taxon>Streptophyta</taxon>
        <taxon>Embryophyta</taxon>
        <taxon>Tracheophyta</taxon>
        <taxon>Spermatophyta</taxon>
        <taxon>Magnoliopsida</taxon>
        <taxon>eudicotyledons</taxon>
        <taxon>Gunneridae</taxon>
        <taxon>Pentapetalae</taxon>
        <taxon>asterids</taxon>
        <taxon>campanulids</taxon>
        <taxon>Apiales</taxon>
        <taxon>Apiaceae</taxon>
        <taxon>Apioideae</taxon>
        <taxon>apioid superclade</taxon>
        <taxon>Tordylieae</taxon>
        <taxon>Tordyliinae</taxon>
        <taxon>Heracleum</taxon>
    </lineage>
</organism>
<feature type="compositionally biased region" description="Low complexity" evidence="1">
    <location>
        <begin position="185"/>
        <end position="196"/>
    </location>
</feature>
<feature type="domain" description="Inactive STAND" evidence="2">
    <location>
        <begin position="142"/>
        <end position="222"/>
    </location>
</feature>
<feature type="region of interest" description="Disordered" evidence="1">
    <location>
        <begin position="233"/>
        <end position="263"/>
    </location>
</feature>
<dbReference type="AlphaFoldDB" id="A0AAD8J266"/>
<dbReference type="EMBL" id="JAUIZM010000003">
    <property type="protein sequence ID" value="KAK1394557.1"/>
    <property type="molecule type" value="Genomic_DNA"/>
</dbReference>
<reference evidence="3" key="1">
    <citation type="submission" date="2023-02" db="EMBL/GenBank/DDBJ databases">
        <title>Genome of toxic invasive species Heracleum sosnowskyi carries increased number of genes despite the absence of recent whole-genome duplications.</title>
        <authorList>
            <person name="Schelkunov M."/>
            <person name="Shtratnikova V."/>
            <person name="Makarenko M."/>
            <person name="Klepikova A."/>
            <person name="Omelchenko D."/>
            <person name="Novikova G."/>
            <person name="Obukhova E."/>
            <person name="Bogdanov V."/>
            <person name="Penin A."/>
            <person name="Logacheva M."/>
        </authorList>
    </citation>
    <scope>NUCLEOTIDE SEQUENCE</scope>
    <source>
        <strain evidence="3">Hsosn_3</strain>
        <tissue evidence="3">Leaf</tissue>
    </source>
</reference>
<gene>
    <name evidence="3" type="ORF">POM88_013613</name>
</gene>
<name>A0AAD8J266_9APIA</name>
<evidence type="ECO:0000259" key="2">
    <source>
        <dbReference type="Pfam" id="PF19995"/>
    </source>
</evidence>
<dbReference type="Proteomes" id="UP001237642">
    <property type="component" value="Unassembled WGS sequence"/>
</dbReference>
<feature type="region of interest" description="Disordered" evidence="1">
    <location>
        <begin position="177"/>
        <end position="197"/>
    </location>
</feature>
<keyword evidence="4" id="KW-1185">Reference proteome</keyword>
<evidence type="ECO:0000313" key="4">
    <source>
        <dbReference type="Proteomes" id="UP001237642"/>
    </source>
</evidence>
<dbReference type="Pfam" id="PF19995">
    <property type="entry name" value="iSTAND"/>
    <property type="match status" value="1"/>
</dbReference>
<evidence type="ECO:0000313" key="3">
    <source>
        <dbReference type="EMBL" id="KAK1394557.1"/>
    </source>
</evidence>